<evidence type="ECO:0000313" key="3">
    <source>
        <dbReference type="EMBL" id="TGD42110.1"/>
    </source>
</evidence>
<evidence type="ECO:0000256" key="1">
    <source>
        <dbReference type="SAM" id="MobiDB-lite"/>
    </source>
</evidence>
<sequence length="209" mass="22923">MNRRRTQAGIAMGRKGSSSRIDEHVGRSNAAFQRRHMMKAILAAAALAVTAAQADAAVYEFRFDSDISKFIANECEEAACGEESKIDVLIRVRLPSINNASFSADLHRDFTSNDDFLYSSLGLPYVYGYFNFSTDVDGKLTFIEAAFLSDSPDYIFTMDTATYGSGGYPWYEAQGSWSVSQVPLPASVLLLFGAIASLAGIRNRRKVVP</sequence>
<dbReference type="EMBL" id="RPEM01000011">
    <property type="protein sequence ID" value="TGD42110.1"/>
    <property type="molecule type" value="Genomic_DNA"/>
</dbReference>
<keyword evidence="2" id="KW-0472">Membrane</keyword>
<feature type="region of interest" description="Disordered" evidence="1">
    <location>
        <begin position="1"/>
        <end position="24"/>
    </location>
</feature>
<proteinExistence type="predicted"/>
<organism evidence="3 4">
    <name type="scientific">Pseudotabrizicola sediminis</name>
    <dbReference type="NCBI Taxonomy" id="2486418"/>
    <lineage>
        <taxon>Bacteria</taxon>
        <taxon>Pseudomonadati</taxon>
        <taxon>Pseudomonadota</taxon>
        <taxon>Alphaproteobacteria</taxon>
        <taxon>Rhodobacterales</taxon>
        <taxon>Paracoccaceae</taxon>
        <taxon>Pseudotabrizicola</taxon>
    </lineage>
</organism>
<comment type="caution">
    <text evidence="3">The sequence shown here is derived from an EMBL/GenBank/DDBJ whole genome shotgun (WGS) entry which is preliminary data.</text>
</comment>
<name>A0ABY2KID5_9RHOB</name>
<accession>A0ABY2KID5</accession>
<dbReference type="InterPro" id="IPR006311">
    <property type="entry name" value="TAT_signal"/>
</dbReference>
<protein>
    <submittedName>
        <fullName evidence="3">VPLPA-CTERM sorting domain-containing protein</fullName>
    </submittedName>
</protein>
<keyword evidence="2" id="KW-0812">Transmembrane</keyword>
<feature type="transmembrane region" description="Helical" evidence="2">
    <location>
        <begin position="182"/>
        <end position="201"/>
    </location>
</feature>
<evidence type="ECO:0000256" key="2">
    <source>
        <dbReference type="SAM" id="Phobius"/>
    </source>
</evidence>
<dbReference type="Proteomes" id="UP000297741">
    <property type="component" value="Unassembled WGS sequence"/>
</dbReference>
<gene>
    <name evidence="3" type="ORF">EEB11_15150</name>
</gene>
<keyword evidence="2" id="KW-1133">Transmembrane helix</keyword>
<evidence type="ECO:0000313" key="4">
    <source>
        <dbReference type="Proteomes" id="UP000297741"/>
    </source>
</evidence>
<dbReference type="NCBIfam" id="TIGR03370">
    <property type="entry name" value="VPLPA-CTERM"/>
    <property type="match status" value="1"/>
</dbReference>
<dbReference type="InterPro" id="IPR022472">
    <property type="entry name" value="VPLPA-CTERM"/>
</dbReference>
<reference evidence="3 4" key="1">
    <citation type="submission" date="2018-11" db="EMBL/GenBank/DDBJ databases">
        <title>Tabrizicola sp. isolated from sediment of alpine lake.</title>
        <authorList>
            <person name="Liu Z."/>
        </authorList>
    </citation>
    <scope>NUCLEOTIDE SEQUENCE [LARGE SCALE GENOMIC DNA]</scope>
    <source>
        <strain evidence="3 4">DRYC-M-16</strain>
    </source>
</reference>
<keyword evidence="4" id="KW-1185">Reference proteome</keyword>
<dbReference type="PROSITE" id="PS51318">
    <property type="entry name" value="TAT"/>
    <property type="match status" value="1"/>
</dbReference>